<evidence type="ECO:0000313" key="3">
    <source>
        <dbReference type="Proteomes" id="UP000824105"/>
    </source>
</evidence>
<dbReference type="GO" id="GO:0016747">
    <property type="term" value="F:acyltransferase activity, transferring groups other than amino-acyl groups"/>
    <property type="evidence" value="ECO:0007669"/>
    <property type="project" value="InterPro"/>
</dbReference>
<dbReference type="EMBL" id="DXBF01000069">
    <property type="protein sequence ID" value="HIZ62934.1"/>
    <property type="molecule type" value="Genomic_DNA"/>
</dbReference>
<organism evidence="2 3">
    <name type="scientific">Candidatus Gemmiger avistercoris</name>
    <dbReference type="NCBI Taxonomy" id="2838606"/>
    <lineage>
        <taxon>Bacteria</taxon>
        <taxon>Bacillati</taxon>
        <taxon>Bacillota</taxon>
        <taxon>Clostridia</taxon>
        <taxon>Eubacteriales</taxon>
        <taxon>Gemmiger</taxon>
    </lineage>
</organism>
<evidence type="ECO:0000259" key="1">
    <source>
        <dbReference type="PROSITE" id="PS51186"/>
    </source>
</evidence>
<dbReference type="Proteomes" id="UP000824105">
    <property type="component" value="Unassembled WGS sequence"/>
</dbReference>
<protein>
    <submittedName>
        <fullName evidence="2">GNAT family N-acetyltransferase</fullName>
    </submittedName>
</protein>
<comment type="caution">
    <text evidence="2">The sequence shown here is derived from an EMBL/GenBank/DDBJ whole genome shotgun (WGS) entry which is preliminary data.</text>
</comment>
<evidence type="ECO:0000313" key="2">
    <source>
        <dbReference type="EMBL" id="HIZ62934.1"/>
    </source>
</evidence>
<dbReference type="Gene3D" id="3.40.630.30">
    <property type="match status" value="1"/>
</dbReference>
<name>A0A9D2JR65_9FIRM</name>
<dbReference type="InterPro" id="IPR016181">
    <property type="entry name" value="Acyl_CoA_acyltransferase"/>
</dbReference>
<dbReference type="AlphaFoldDB" id="A0A9D2JR65"/>
<feature type="domain" description="N-acetyltransferase" evidence="1">
    <location>
        <begin position="102"/>
        <end position="253"/>
    </location>
</feature>
<dbReference type="InterPro" id="IPR027365">
    <property type="entry name" value="GNAT_acetyltra_YdfB-like"/>
</dbReference>
<accession>A0A9D2JR65</accession>
<dbReference type="InterPro" id="IPR000182">
    <property type="entry name" value="GNAT_dom"/>
</dbReference>
<proteinExistence type="predicted"/>
<dbReference type="CDD" id="cd04301">
    <property type="entry name" value="NAT_SF"/>
    <property type="match status" value="1"/>
</dbReference>
<sequence length="253" mass="28198">MTYREIRQTALRQSAVDCGCRPEDFLQERPVIVESAPNRNARKYLDLPFVCDLVSYGSNVVASIDGRYRELVAGYLERFPAEHCFETPALHVLDDAFRPHGMRVWYMAEYFLPDPAALRQYGCPYPLRLLGPRDFAGLYLPAWSNALCEKRKELDVLGVGAYDGERLVGLAACSADCDGMWQIGVDVLPGARRQGVAAALTSRLTGEIFARGKVPFYCCAWANIKSARTALKCGFRPAWAEVTVRPVLSIPVL</sequence>
<reference evidence="2" key="2">
    <citation type="submission" date="2021-04" db="EMBL/GenBank/DDBJ databases">
        <authorList>
            <person name="Gilroy R."/>
        </authorList>
    </citation>
    <scope>NUCLEOTIDE SEQUENCE</scope>
    <source>
        <strain evidence="2">CHK188-11489</strain>
    </source>
</reference>
<reference evidence="2" key="1">
    <citation type="journal article" date="2021" name="PeerJ">
        <title>Extensive microbial diversity within the chicken gut microbiome revealed by metagenomics and culture.</title>
        <authorList>
            <person name="Gilroy R."/>
            <person name="Ravi A."/>
            <person name="Getino M."/>
            <person name="Pursley I."/>
            <person name="Horton D.L."/>
            <person name="Alikhan N.F."/>
            <person name="Baker D."/>
            <person name="Gharbi K."/>
            <person name="Hall N."/>
            <person name="Watson M."/>
            <person name="Adriaenssens E.M."/>
            <person name="Foster-Nyarko E."/>
            <person name="Jarju S."/>
            <person name="Secka A."/>
            <person name="Antonio M."/>
            <person name="Oren A."/>
            <person name="Chaudhuri R.R."/>
            <person name="La Ragione R."/>
            <person name="Hildebrand F."/>
            <person name="Pallen M.J."/>
        </authorList>
    </citation>
    <scope>NUCLEOTIDE SEQUENCE</scope>
    <source>
        <strain evidence="2">CHK188-11489</strain>
    </source>
</reference>
<dbReference type="PROSITE" id="PS51186">
    <property type="entry name" value="GNAT"/>
    <property type="match status" value="1"/>
</dbReference>
<dbReference type="SUPFAM" id="SSF55729">
    <property type="entry name" value="Acyl-CoA N-acyltransferases (Nat)"/>
    <property type="match status" value="1"/>
</dbReference>
<gene>
    <name evidence="2" type="ORF">H9724_09245</name>
</gene>
<dbReference type="Pfam" id="PF12746">
    <property type="entry name" value="GNAT_acetyltran"/>
    <property type="match status" value="1"/>
</dbReference>